<evidence type="ECO:0000313" key="3">
    <source>
        <dbReference type="Proteomes" id="UP001199106"/>
    </source>
</evidence>
<gene>
    <name evidence="2" type="ORF">G6011_08879</name>
</gene>
<proteinExistence type="predicted"/>
<feature type="compositionally biased region" description="Pro residues" evidence="1">
    <location>
        <begin position="160"/>
        <end position="177"/>
    </location>
</feature>
<dbReference type="EMBL" id="JAANER010000004">
    <property type="protein sequence ID" value="KAG9190791.1"/>
    <property type="molecule type" value="Genomic_DNA"/>
</dbReference>
<dbReference type="AlphaFoldDB" id="A0AAD4NLP6"/>
<evidence type="ECO:0000256" key="1">
    <source>
        <dbReference type="SAM" id="MobiDB-lite"/>
    </source>
</evidence>
<comment type="caution">
    <text evidence="2">The sequence shown here is derived from an EMBL/GenBank/DDBJ whole genome shotgun (WGS) entry which is preliminary data.</text>
</comment>
<protein>
    <submittedName>
        <fullName evidence="2">Uncharacterized protein</fullName>
    </submittedName>
</protein>
<sequence>MPAFQNAVPGSPSMAGVAPLQVQAGRLTSKPACVAVPWYANSPTWTLPKHAAARCVRGTGDECRDCPSSAVVACGRGGGGEGVPALCADMVRRWGLLFLDTSSRLPANQAHRVCANGLPTPNGFSSPQPVSPRCSVLLLFSHDDSAATSTIHGPALLRPRSPPGPQRRPLPPQPLEPPSRDIDTTSGPTPLHRTRHPDSHLRR</sequence>
<feature type="region of interest" description="Disordered" evidence="1">
    <location>
        <begin position="149"/>
        <end position="203"/>
    </location>
</feature>
<evidence type="ECO:0000313" key="2">
    <source>
        <dbReference type="EMBL" id="KAG9190791.1"/>
    </source>
</evidence>
<keyword evidence="3" id="KW-1185">Reference proteome</keyword>
<name>A0AAD4NLP6_9PLEO</name>
<dbReference type="Proteomes" id="UP001199106">
    <property type="component" value="Unassembled WGS sequence"/>
</dbReference>
<reference evidence="2" key="1">
    <citation type="submission" date="2021-07" db="EMBL/GenBank/DDBJ databases">
        <title>Genome Resource of American Ginseng Black Spot Pathogen Alternaria panax.</title>
        <authorList>
            <person name="Qiu C."/>
            <person name="Wang W."/>
            <person name="Liu Z."/>
        </authorList>
    </citation>
    <scope>NUCLEOTIDE SEQUENCE</scope>
    <source>
        <strain evidence="2">BNCC115425</strain>
    </source>
</reference>
<organism evidence="2 3">
    <name type="scientific">Alternaria panax</name>
    <dbReference type="NCBI Taxonomy" id="48097"/>
    <lineage>
        <taxon>Eukaryota</taxon>
        <taxon>Fungi</taxon>
        <taxon>Dikarya</taxon>
        <taxon>Ascomycota</taxon>
        <taxon>Pezizomycotina</taxon>
        <taxon>Dothideomycetes</taxon>
        <taxon>Pleosporomycetidae</taxon>
        <taxon>Pleosporales</taxon>
        <taxon>Pleosporineae</taxon>
        <taxon>Pleosporaceae</taxon>
        <taxon>Alternaria</taxon>
        <taxon>Alternaria sect. Panax</taxon>
    </lineage>
</organism>
<accession>A0AAD4NLP6</accession>